<name>A0A414AS91_9FIRM</name>
<comment type="caution">
    <text evidence="2">The sequence shown here is derived from an EMBL/GenBank/DDBJ whole genome shotgun (WGS) entry which is preliminary data.</text>
</comment>
<sequence>MGRLWIPGSGGGADLDVITAAASDVRKGKVIVDKDGNPLTGTMAEKGAATYYGQNYDQVIAANQYLTGNQTIVGDGNLQPWNIKRGVTIF</sequence>
<proteinExistence type="predicted"/>
<evidence type="ECO:0000313" key="1">
    <source>
        <dbReference type="EMBL" id="RHC46203.1"/>
    </source>
</evidence>
<evidence type="ECO:0000313" key="3">
    <source>
        <dbReference type="Proteomes" id="UP000283975"/>
    </source>
</evidence>
<dbReference type="EMBL" id="QSHZ01000022">
    <property type="protein sequence ID" value="RHC54379.1"/>
    <property type="molecule type" value="Genomic_DNA"/>
</dbReference>
<dbReference type="Proteomes" id="UP000283975">
    <property type="component" value="Unassembled WGS sequence"/>
</dbReference>
<reference evidence="2 3" key="1">
    <citation type="submission" date="2018-08" db="EMBL/GenBank/DDBJ databases">
        <title>A genome reference for cultivated species of the human gut microbiota.</title>
        <authorList>
            <person name="Zou Y."/>
            <person name="Xue W."/>
            <person name="Luo G."/>
        </authorList>
    </citation>
    <scope>NUCLEOTIDE SEQUENCE [LARGE SCALE GENOMIC DNA]</scope>
    <source>
        <strain evidence="2 3">AM35-14</strain>
    </source>
</reference>
<organism evidence="2 3">
    <name type="scientific">Enterocloster bolteae</name>
    <dbReference type="NCBI Taxonomy" id="208479"/>
    <lineage>
        <taxon>Bacteria</taxon>
        <taxon>Bacillati</taxon>
        <taxon>Bacillota</taxon>
        <taxon>Clostridia</taxon>
        <taxon>Lachnospirales</taxon>
        <taxon>Lachnospiraceae</taxon>
        <taxon>Enterocloster</taxon>
    </lineage>
</organism>
<accession>A0A414AS91</accession>
<evidence type="ECO:0000313" key="2">
    <source>
        <dbReference type="EMBL" id="RHC54379.1"/>
    </source>
</evidence>
<protein>
    <submittedName>
        <fullName evidence="2">Uncharacterized protein</fullName>
    </submittedName>
</protein>
<dbReference type="AlphaFoldDB" id="A0A414AS91"/>
<gene>
    <name evidence="2" type="ORF">DW839_19300</name>
    <name evidence="1" type="ORF">DW839_31500</name>
</gene>
<feature type="non-terminal residue" evidence="2">
    <location>
        <position position="90"/>
    </location>
</feature>
<dbReference type="EMBL" id="QSHZ01000064">
    <property type="protein sequence ID" value="RHC46203.1"/>
    <property type="molecule type" value="Genomic_DNA"/>
</dbReference>